<protein>
    <submittedName>
        <fullName evidence="2">Uncharacterized protein</fullName>
    </submittedName>
</protein>
<comment type="caution">
    <text evidence="2">The sequence shown here is derived from an EMBL/GenBank/DDBJ whole genome shotgun (WGS) entry which is preliminary data.</text>
</comment>
<feature type="region of interest" description="Disordered" evidence="1">
    <location>
        <begin position="132"/>
        <end position="154"/>
    </location>
</feature>
<dbReference type="InterPro" id="IPR021109">
    <property type="entry name" value="Peptidase_aspartic_dom_sf"/>
</dbReference>
<dbReference type="Proteomes" id="UP001066276">
    <property type="component" value="Chromosome 3_2"/>
</dbReference>
<dbReference type="PANTHER" id="PTHR46888">
    <property type="entry name" value="ZINC KNUCKLE DOMAINCONTAINING PROTEIN-RELATED"/>
    <property type="match status" value="1"/>
</dbReference>
<evidence type="ECO:0000256" key="1">
    <source>
        <dbReference type="SAM" id="MobiDB-lite"/>
    </source>
</evidence>
<proteinExistence type="predicted"/>
<feature type="compositionally biased region" description="Basic residues" evidence="1">
    <location>
        <begin position="137"/>
        <end position="154"/>
    </location>
</feature>
<dbReference type="EMBL" id="JANPWB010000006">
    <property type="protein sequence ID" value="KAJ1180956.1"/>
    <property type="molecule type" value="Genomic_DNA"/>
</dbReference>
<organism evidence="2 3">
    <name type="scientific">Pleurodeles waltl</name>
    <name type="common">Iberian ribbed newt</name>
    <dbReference type="NCBI Taxonomy" id="8319"/>
    <lineage>
        <taxon>Eukaryota</taxon>
        <taxon>Metazoa</taxon>
        <taxon>Chordata</taxon>
        <taxon>Craniata</taxon>
        <taxon>Vertebrata</taxon>
        <taxon>Euteleostomi</taxon>
        <taxon>Amphibia</taxon>
        <taxon>Batrachia</taxon>
        <taxon>Caudata</taxon>
        <taxon>Salamandroidea</taxon>
        <taxon>Salamandridae</taxon>
        <taxon>Pleurodelinae</taxon>
        <taxon>Pleurodeles</taxon>
    </lineage>
</organism>
<gene>
    <name evidence="2" type="ORF">NDU88_006167</name>
</gene>
<evidence type="ECO:0000313" key="2">
    <source>
        <dbReference type="EMBL" id="KAJ1180956.1"/>
    </source>
</evidence>
<evidence type="ECO:0000313" key="3">
    <source>
        <dbReference type="Proteomes" id="UP001066276"/>
    </source>
</evidence>
<name>A0AAV7TXM8_PLEWA</name>
<keyword evidence="3" id="KW-1185">Reference proteome</keyword>
<reference evidence="2" key="1">
    <citation type="journal article" date="2022" name="bioRxiv">
        <title>Sequencing and chromosome-scale assembly of the giantPleurodeles waltlgenome.</title>
        <authorList>
            <person name="Brown T."/>
            <person name="Elewa A."/>
            <person name="Iarovenko S."/>
            <person name="Subramanian E."/>
            <person name="Araus A.J."/>
            <person name="Petzold A."/>
            <person name="Susuki M."/>
            <person name="Suzuki K.-i.T."/>
            <person name="Hayashi T."/>
            <person name="Toyoda A."/>
            <person name="Oliveira C."/>
            <person name="Osipova E."/>
            <person name="Leigh N.D."/>
            <person name="Simon A."/>
            <person name="Yun M.H."/>
        </authorList>
    </citation>
    <scope>NUCLEOTIDE SEQUENCE</scope>
    <source>
        <strain evidence="2">20211129_DDA</strain>
        <tissue evidence="2">Liver</tissue>
    </source>
</reference>
<sequence>MKGRVLWSGSNQGKYTTTMRLNKEERNVFIDSGCSQTVVKQDYVEPDQWIRNAQVLITCVHGDRKTYPVAALLINWRGQEECLSVGMFPNLAEDMIIGTNYDAFVQLLNNANQDHVANSWWKEAPFVSTDTEESSIRRKLSEKKKREQKHRAIG</sequence>
<dbReference type="AlphaFoldDB" id="A0AAV7TXM8"/>
<accession>A0AAV7TXM8</accession>
<dbReference type="SUPFAM" id="SSF50630">
    <property type="entry name" value="Acid proteases"/>
    <property type="match status" value="1"/>
</dbReference>
<dbReference type="PANTHER" id="PTHR46888:SF1">
    <property type="entry name" value="RIBONUCLEASE H"/>
    <property type="match status" value="1"/>
</dbReference>